<dbReference type="InterPro" id="IPR029063">
    <property type="entry name" value="SAM-dependent_MTases_sf"/>
</dbReference>
<dbReference type="Gene3D" id="1.10.150.170">
    <property type="entry name" value="Putative methyltransferase TM0872, insert domain"/>
    <property type="match status" value="1"/>
</dbReference>
<comment type="similarity">
    <text evidence="1">Belongs to the methyltransferase superfamily. RsmH family.</text>
</comment>
<dbReference type="PANTHER" id="PTHR11265">
    <property type="entry name" value="S-ADENOSYL-METHYLTRANSFERASE MRAW"/>
    <property type="match status" value="1"/>
</dbReference>
<evidence type="ECO:0000256" key="2">
    <source>
        <dbReference type="ARBA" id="ARBA00022490"/>
    </source>
</evidence>
<comment type="caution">
    <text evidence="7">The sequence shown here is derived from an EMBL/GenBank/DDBJ whole genome shotgun (WGS) entry which is preliminary data.</text>
</comment>
<evidence type="ECO:0000256" key="5">
    <source>
        <dbReference type="ARBA" id="ARBA00022679"/>
    </source>
</evidence>
<dbReference type="EMBL" id="LAZR01028003">
    <property type="protein sequence ID" value="KKL63925.1"/>
    <property type="molecule type" value="Genomic_DNA"/>
</dbReference>
<evidence type="ECO:0000313" key="7">
    <source>
        <dbReference type="EMBL" id="KKL63925.1"/>
    </source>
</evidence>
<reference evidence="7" key="1">
    <citation type="journal article" date="2015" name="Nature">
        <title>Complex archaea that bridge the gap between prokaryotes and eukaryotes.</title>
        <authorList>
            <person name="Spang A."/>
            <person name="Saw J.H."/>
            <person name="Jorgensen S.L."/>
            <person name="Zaremba-Niedzwiedzka K."/>
            <person name="Martijn J."/>
            <person name="Lind A.E."/>
            <person name="van Eijk R."/>
            <person name="Schleper C."/>
            <person name="Guy L."/>
            <person name="Ettema T.J."/>
        </authorList>
    </citation>
    <scope>NUCLEOTIDE SEQUENCE</scope>
</reference>
<dbReference type="PIRSF" id="PIRSF004486">
    <property type="entry name" value="MraW"/>
    <property type="match status" value="1"/>
</dbReference>
<evidence type="ECO:0000256" key="6">
    <source>
        <dbReference type="ARBA" id="ARBA00022691"/>
    </source>
</evidence>
<dbReference type="AlphaFoldDB" id="A0A0F9G2Z7"/>
<dbReference type="GO" id="GO:0070475">
    <property type="term" value="P:rRNA base methylation"/>
    <property type="evidence" value="ECO:0007669"/>
    <property type="project" value="TreeGrafter"/>
</dbReference>
<keyword evidence="4" id="KW-0489">Methyltransferase</keyword>
<evidence type="ECO:0000256" key="3">
    <source>
        <dbReference type="ARBA" id="ARBA00022552"/>
    </source>
</evidence>
<dbReference type="NCBIfam" id="TIGR00006">
    <property type="entry name" value="16S rRNA (cytosine(1402)-N(4))-methyltransferase RsmH"/>
    <property type="match status" value="1"/>
</dbReference>
<dbReference type="GO" id="GO:0005737">
    <property type="term" value="C:cytoplasm"/>
    <property type="evidence" value="ECO:0007669"/>
    <property type="project" value="TreeGrafter"/>
</dbReference>
<accession>A0A0F9G2Z7</accession>
<keyword evidence="3" id="KW-0698">rRNA processing</keyword>
<keyword evidence="2" id="KW-0963">Cytoplasm</keyword>
<evidence type="ECO:0000256" key="1">
    <source>
        <dbReference type="ARBA" id="ARBA00010396"/>
    </source>
</evidence>
<name>A0A0F9G2Z7_9ZZZZ</name>
<sequence length="311" mass="34194">MSGQDEHTTVLLSEAVTALVTDPDGFYVDGTFGRGGHSALILSKLSESGALMSVDKDPDACVVASKKFSQDSRFEIVQASFADLVDLAAERGMTGRVSGVLLDLGVSSPQLDDPERGFSFLRDGPLDMRMNPDEGISAAEWLASAKERDISRVLKDYGEERYARRIARAIVEAREEEPITRTARLAAIVKEANPSWEKGKHPATRAFQGIRIFINRELEDLEKTLAGVLDVLAVGGRLVVISFHSLEDRIVKRFIREQERGKPLPKGFPIMEKDIFRPMRSVGKAVKPSGDEVSVNVRARSAVMRIAEKVA</sequence>
<evidence type="ECO:0000256" key="4">
    <source>
        <dbReference type="ARBA" id="ARBA00022603"/>
    </source>
</evidence>
<dbReference type="InterPro" id="IPR002903">
    <property type="entry name" value="RsmH"/>
</dbReference>
<dbReference type="Pfam" id="PF01795">
    <property type="entry name" value="Methyltransf_5"/>
    <property type="match status" value="1"/>
</dbReference>
<dbReference type="SUPFAM" id="SSF53335">
    <property type="entry name" value="S-adenosyl-L-methionine-dependent methyltransferases"/>
    <property type="match status" value="1"/>
</dbReference>
<organism evidence="7">
    <name type="scientific">marine sediment metagenome</name>
    <dbReference type="NCBI Taxonomy" id="412755"/>
    <lineage>
        <taxon>unclassified sequences</taxon>
        <taxon>metagenomes</taxon>
        <taxon>ecological metagenomes</taxon>
    </lineage>
</organism>
<gene>
    <name evidence="7" type="ORF">LCGC14_2170220</name>
</gene>
<dbReference type="InterPro" id="IPR023397">
    <property type="entry name" value="SAM-dep_MeTrfase_MraW_recog"/>
</dbReference>
<keyword evidence="5" id="KW-0808">Transferase</keyword>
<dbReference type="GO" id="GO:0071424">
    <property type="term" value="F:rRNA (cytosine-N4-)-methyltransferase activity"/>
    <property type="evidence" value="ECO:0007669"/>
    <property type="project" value="TreeGrafter"/>
</dbReference>
<dbReference type="FunFam" id="1.10.150.170:FF:000001">
    <property type="entry name" value="Ribosomal RNA small subunit methyltransferase H"/>
    <property type="match status" value="1"/>
</dbReference>
<dbReference type="HAMAP" id="MF_01007">
    <property type="entry name" value="16SrRNA_methyltr_H"/>
    <property type="match status" value="1"/>
</dbReference>
<proteinExistence type="inferred from homology"/>
<keyword evidence="6" id="KW-0949">S-adenosyl-L-methionine</keyword>
<protein>
    <submittedName>
        <fullName evidence="7">Uncharacterized protein</fullName>
    </submittedName>
</protein>
<dbReference type="SUPFAM" id="SSF81799">
    <property type="entry name" value="Putative methyltransferase TM0872, insert domain"/>
    <property type="match status" value="1"/>
</dbReference>
<dbReference type="Gene3D" id="3.40.50.150">
    <property type="entry name" value="Vaccinia Virus protein VP39"/>
    <property type="match status" value="1"/>
</dbReference>
<dbReference type="PANTHER" id="PTHR11265:SF0">
    <property type="entry name" value="12S RRNA N4-METHYLCYTIDINE METHYLTRANSFERASE"/>
    <property type="match status" value="1"/>
</dbReference>